<accession>A0A382VL21</accession>
<reference evidence="1" key="1">
    <citation type="submission" date="2018-05" db="EMBL/GenBank/DDBJ databases">
        <authorList>
            <person name="Lanie J.A."/>
            <person name="Ng W.-L."/>
            <person name="Kazmierczak K.M."/>
            <person name="Andrzejewski T.M."/>
            <person name="Davidsen T.M."/>
            <person name="Wayne K.J."/>
            <person name="Tettelin H."/>
            <person name="Glass J.I."/>
            <person name="Rusch D."/>
            <person name="Podicherti R."/>
            <person name="Tsui H.-C.T."/>
            <person name="Winkler M.E."/>
        </authorList>
    </citation>
    <scope>NUCLEOTIDE SEQUENCE</scope>
</reference>
<proteinExistence type="predicted"/>
<protein>
    <submittedName>
        <fullName evidence="1">Uncharacterized protein</fullName>
    </submittedName>
</protein>
<gene>
    <name evidence="1" type="ORF">METZ01_LOCUS399579</name>
</gene>
<sequence>MQLFEKNCLGKINVNLRLPAFLGIGIGYLVDAAAKITGESLSAIRIQVKNFMARPILLRP</sequence>
<evidence type="ECO:0000313" key="1">
    <source>
        <dbReference type="EMBL" id="SVD46725.1"/>
    </source>
</evidence>
<dbReference type="EMBL" id="UINC01152507">
    <property type="protein sequence ID" value="SVD46725.1"/>
    <property type="molecule type" value="Genomic_DNA"/>
</dbReference>
<dbReference type="AlphaFoldDB" id="A0A382VL21"/>
<organism evidence="1">
    <name type="scientific">marine metagenome</name>
    <dbReference type="NCBI Taxonomy" id="408172"/>
    <lineage>
        <taxon>unclassified sequences</taxon>
        <taxon>metagenomes</taxon>
        <taxon>ecological metagenomes</taxon>
    </lineage>
</organism>
<name>A0A382VL21_9ZZZZ</name>